<evidence type="ECO:0007829" key="18">
    <source>
        <dbReference type="PDB" id="8YSI"/>
    </source>
</evidence>
<keyword evidence="6" id="KW-0460">Magnesium</keyword>
<dbReference type="InterPro" id="IPR048445">
    <property type="entry name" value="DncV-like_NTFase"/>
</dbReference>
<feature type="binding site" evidence="21">
    <location>
        <position position="163"/>
    </location>
    <ligand>
        <name>CTP</name>
        <dbReference type="ChEBI" id="CHEBI:37563"/>
        <label>1</label>
    </ligand>
</feature>
<reference evidence="14 15" key="2">
    <citation type="journal article" date="2025" name="Int. J. Biol. Macromol.">
        <title>Structural insights into signaling promiscuity of the CBASS anti-phage defense system from a radiation-resistant bacterium.</title>
        <authorList>
            <person name="Yang C.S."/>
            <person name="Shie M.Y."/>
            <person name="Huang S.W."/>
            <person name="Wang Y.C."/>
            <person name="Hou M.H."/>
            <person name="Chen C.J."/>
            <person name="Chen Y."/>
        </authorList>
    </citation>
    <scope>X-RAY CRYSTALLOGRAPHY (1.50 ANGSTROMS) IN COMPLEX WITH ATP; CTP; GTP; MG(2+); MN(2+); UTP AND DATP</scope>
</reference>
<feature type="binding site" evidence="14 15">
    <location>
        <position position="62"/>
    </location>
    <ligand>
        <name>ATP</name>
        <dbReference type="ChEBI" id="CHEBI:30616"/>
        <label>1</label>
    </ligand>
</feature>
<keyword evidence="12" id="KW-0614">Plasmid</keyword>
<evidence type="ECO:0000256" key="6">
    <source>
        <dbReference type="ARBA" id="ARBA00022842"/>
    </source>
</evidence>
<evidence type="ECO:0007829" key="16">
    <source>
        <dbReference type="PDB" id="8YSE"/>
    </source>
</evidence>
<dbReference type="PDB" id="8YSI">
    <property type="method" value="X-ray"/>
    <property type="resolution" value="1.90 A"/>
    <property type="chains" value="A=1-348"/>
</dbReference>
<evidence type="ECO:0000256" key="3">
    <source>
        <dbReference type="ARBA" id="ARBA00022723"/>
    </source>
</evidence>
<feature type="binding site" evidence="16">
    <location>
        <position position="62"/>
    </location>
    <ligand>
        <name>dATP</name>
        <dbReference type="ChEBI" id="CHEBI:61404"/>
        <label>1</label>
    </ligand>
</feature>
<feature type="binding site" evidence="19 21">
    <location>
        <position position="129"/>
    </location>
    <ligand>
        <name>Mn(2+)</name>
        <dbReference type="ChEBI" id="CHEBI:29035"/>
    </ligand>
</feature>
<dbReference type="GO" id="GO:0005524">
    <property type="term" value="F:ATP binding"/>
    <property type="evidence" value="ECO:0007669"/>
    <property type="project" value="UniProtKB-KW"/>
</dbReference>
<feature type="binding site" evidence="15">
    <location>
        <position position="116"/>
    </location>
    <ligand>
        <name>ATP</name>
        <dbReference type="ChEBI" id="CHEBI:30616"/>
        <label>3</label>
    </ligand>
</feature>
<dbReference type="PDB" id="8YSM">
    <property type="method" value="X-ray"/>
    <property type="resolution" value="1.50 A"/>
    <property type="chains" value="A=1-348"/>
</dbReference>
<feature type="binding site" evidence="19 21">
    <location>
        <position position="78"/>
    </location>
    <ligand>
        <name>Mn(2+)</name>
        <dbReference type="ChEBI" id="CHEBI:29035"/>
    </ligand>
</feature>
<feature type="binding site" evidence="16">
    <location>
        <position position="191"/>
    </location>
    <ligand>
        <name>dATP</name>
        <dbReference type="ChEBI" id="CHEBI:61404"/>
        <label>1</label>
    </ligand>
</feature>
<feature type="binding site" evidence="17">
    <location>
        <position position="276"/>
    </location>
    <ligand>
        <name>GTP</name>
        <dbReference type="ChEBI" id="CHEBI:37565"/>
        <label>1</label>
    </ligand>
</feature>
<geneLocation type="plasmid" evidence="13">
    <name>pdrdi</name>
</geneLocation>
<dbReference type="SMR" id="A0A345ILN6"/>
<feature type="binding site" evidence="17">
    <location>
        <position position="118"/>
    </location>
    <ligand>
        <name>GTP</name>
        <dbReference type="ChEBI" id="CHEBI:37565"/>
        <label>2</label>
    </ligand>
</feature>
<dbReference type="GO" id="GO:0046872">
    <property type="term" value="F:metal ion binding"/>
    <property type="evidence" value="ECO:0007669"/>
    <property type="project" value="UniProtKB-KW"/>
</dbReference>
<feature type="binding site" evidence="22">
    <location>
        <position position="115"/>
    </location>
    <ligand>
        <name>ATP</name>
        <dbReference type="ChEBI" id="CHEBI:30616"/>
        <label>2</label>
    </ligand>
</feature>
<evidence type="ECO:0000256" key="4">
    <source>
        <dbReference type="ARBA" id="ARBA00022741"/>
    </source>
</evidence>
<dbReference type="PDB" id="8YSC">
    <property type="method" value="X-ray"/>
    <property type="resolution" value="2.25 A"/>
    <property type="chains" value="A=1-348"/>
</dbReference>
<feature type="binding site" evidence="18 19">
    <location>
        <position position="62"/>
    </location>
    <ligand>
        <name>UTP</name>
        <dbReference type="ChEBI" id="CHEBI:46398"/>
        <label>3</label>
    </ligand>
</feature>
<feature type="binding site" evidence="19">
    <location>
        <position position="209"/>
    </location>
    <ligand>
        <name>UTP</name>
        <dbReference type="ChEBI" id="CHEBI:46398"/>
        <label>3</label>
    </ligand>
</feature>
<feature type="binding site" evidence="23">
    <location>
        <position position="129"/>
    </location>
    <ligand>
        <name>CTP</name>
        <dbReference type="ChEBI" id="CHEBI:37563"/>
        <label>3</label>
    </ligand>
</feature>
<evidence type="ECO:0007829" key="15">
    <source>
        <dbReference type="PDB" id="8YSD"/>
    </source>
</evidence>
<dbReference type="EMBL" id="CP031163">
    <property type="protein sequence ID" value="AXH00609.1"/>
    <property type="molecule type" value="Genomic_DNA"/>
</dbReference>
<keyword evidence="3 14" id="KW-0479">Metal-binding</keyword>
<feature type="binding site" evidence="17">
    <location>
        <position position="194"/>
    </location>
    <ligand>
        <name>GTP</name>
        <dbReference type="ChEBI" id="CHEBI:37565"/>
        <label>1</label>
    </ligand>
</feature>
<feature type="binding site" evidence="18 19">
    <location>
        <position position="194"/>
    </location>
    <ligand>
        <name>UTP</name>
        <dbReference type="ChEBI" id="CHEBI:46398"/>
        <label>3</label>
    </ligand>
</feature>
<accession>A0A345ILN6</accession>
<feature type="binding site" evidence="20">
    <location>
        <position position="149"/>
    </location>
    <ligand>
        <name>UTP</name>
        <dbReference type="ChEBI" id="CHEBI:46398"/>
        <label>2</label>
    </ligand>
</feature>
<dbReference type="GO" id="GO:0051607">
    <property type="term" value="P:defense response to virus"/>
    <property type="evidence" value="ECO:0007669"/>
    <property type="project" value="UniProtKB-KW"/>
</dbReference>
<feature type="binding site" evidence="15">
    <location>
        <position position="118"/>
    </location>
    <ligand>
        <name>ATP</name>
        <dbReference type="ChEBI" id="CHEBI:30616"/>
        <label>3</label>
    </ligand>
</feature>
<feature type="binding site" evidence="21">
    <location>
        <position position="209"/>
    </location>
    <ligand>
        <name>CTP</name>
        <dbReference type="ChEBI" id="CHEBI:37563"/>
        <label>1</label>
    </ligand>
</feature>
<evidence type="ECO:0000256" key="5">
    <source>
        <dbReference type="ARBA" id="ARBA00022840"/>
    </source>
</evidence>
<proteinExistence type="evidence at protein level"/>
<feature type="binding site" evidence="14 15">
    <location>
        <position position="276"/>
    </location>
    <ligand>
        <name>ATP</name>
        <dbReference type="ChEBI" id="CHEBI:30616"/>
        <label>1</label>
    </ligand>
</feature>
<keyword evidence="14 15" id="KW-0002">3D-structure</keyword>
<evidence type="ECO:0007829" key="20">
    <source>
        <dbReference type="PDB" id="8YSL"/>
    </source>
</evidence>
<comment type="catalytic activity">
    <reaction evidence="10">
        <text>GTP + ATP = 3',3'-cGAMP + 2 diphosphate</text>
        <dbReference type="Rhea" id="RHEA:35647"/>
        <dbReference type="ChEBI" id="CHEBI:30616"/>
        <dbReference type="ChEBI" id="CHEBI:33019"/>
        <dbReference type="ChEBI" id="CHEBI:37565"/>
        <dbReference type="ChEBI" id="CHEBI:71501"/>
    </reaction>
    <physiologicalReaction direction="left-to-right" evidence="10">
        <dbReference type="Rhea" id="RHEA:35648"/>
    </physiologicalReaction>
</comment>
<evidence type="ECO:0007829" key="21">
    <source>
        <dbReference type="PDB" id="8YSM"/>
    </source>
</evidence>
<sequence length="348" mass="39164">MAPVQKQFREFHDRIKLAQYDENQTLRDERDAVLTAVREGLKKVFADRGEAAPTFTPFNQGSYAMNTGVKPLEGGEYDIDVGIILNIAKDDHDPVEVKKWIRDALKDYGNGAEIRRSCVTVFKPGYHVDLAVYADPELSGGTLCIAKGKENSGDEHRLWQISDPQGFQDRIASKLSGDDAAQFRRCIRYLKRWRDFRFSSDGNAAPLGIGLTAAAYWWFQVSKRTDPVSQNVTYDDRDALEQFVQTMLDNFHDTWDSKDQRSYPRLTVELPVQPYNDVFEKMTGMQMESFKSKLQALLNALKTAKSRLELHDACKALADHFGSEFPVPEKDKSAVHTAPAIVGSGSSG</sequence>
<dbReference type="Proteomes" id="UP000253744">
    <property type="component" value="Plasmid pDrdI"/>
</dbReference>
<feature type="binding site" evidence="14 22">
    <location>
        <position position="80"/>
    </location>
    <ligand>
        <name>ATP</name>
        <dbReference type="ChEBI" id="CHEBI:30616"/>
        <label>2</label>
    </ligand>
</feature>
<evidence type="ECO:0000256" key="2">
    <source>
        <dbReference type="ARBA" id="ARBA00022695"/>
    </source>
</evidence>
<feature type="binding site" evidence="14 15">
    <location>
        <position position="129"/>
    </location>
    <ligand>
        <name>Mg(2+)</name>
        <dbReference type="ChEBI" id="CHEBI:18420"/>
    </ligand>
</feature>
<feature type="binding site" evidence="16">
    <location>
        <position position="116"/>
    </location>
    <ligand>
        <name>dATP</name>
        <dbReference type="ChEBI" id="CHEBI:61404"/>
        <label>2</label>
    </ligand>
</feature>
<feature type="binding site" evidence="16">
    <location>
        <position position="118"/>
    </location>
    <ligand>
        <name>dATP</name>
        <dbReference type="ChEBI" id="CHEBI:61404"/>
        <label>2</label>
    </ligand>
</feature>
<feature type="binding site" evidence="23">
    <location>
        <position position="117"/>
    </location>
    <ligand>
        <name>CTP</name>
        <dbReference type="ChEBI" id="CHEBI:37563"/>
        <label>3</label>
    </ligand>
</feature>
<feature type="binding site" evidence="21">
    <location>
        <position position="194"/>
    </location>
    <ligand>
        <name>CTP</name>
        <dbReference type="ChEBI" id="CHEBI:37563"/>
        <label>1</label>
    </ligand>
</feature>
<feature type="binding site" evidence="23">
    <location>
        <position position="116"/>
    </location>
    <ligand>
        <name>CTP</name>
        <dbReference type="ChEBI" id="CHEBI:37563"/>
        <label>3</label>
    </ligand>
</feature>
<feature type="binding site" evidence="16">
    <location>
        <position position="149"/>
    </location>
    <ligand>
        <name>dATP</name>
        <dbReference type="ChEBI" id="CHEBI:61404"/>
        <label>2</label>
    </ligand>
</feature>
<feature type="binding site" evidence="16">
    <location>
        <position position="276"/>
    </location>
    <ligand>
        <name>dATP</name>
        <dbReference type="ChEBI" id="CHEBI:61404"/>
        <label>1</label>
    </ligand>
</feature>
<feature type="binding site" evidence="23">
    <location>
        <position position="80"/>
    </location>
    <ligand>
        <name>CTP</name>
        <dbReference type="ChEBI" id="CHEBI:37563"/>
        <label>3</label>
    </ligand>
</feature>
<feature type="binding site" evidence="17">
    <location>
        <position position="117"/>
    </location>
    <ligand>
        <name>GTP</name>
        <dbReference type="ChEBI" id="CHEBI:37565"/>
        <label>2</label>
    </ligand>
</feature>
<feature type="binding site" evidence="20">
    <location>
        <position position="118"/>
    </location>
    <ligand>
        <name>UTP</name>
        <dbReference type="ChEBI" id="CHEBI:46398"/>
        <label>2</label>
    </ligand>
</feature>
<feature type="binding site" evidence="14 15">
    <location>
        <position position="191"/>
    </location>
    <ligand>
        <name>ATP</name>
        <dbReference type="ChEBI" id="CHEBI:30616"/>
        <label>1</label>
    </ligand>
</feature>
<feature type="binding site" evidence="15">
    <location>
        <position position="149"/>
    </location>
    <ligand>
        <name>ATP</name>
        <dbReference type="ChEBI" id="CHEBI:30616"/>
        <label>3</label>
    </ligand>
</feature>
<feature type="binding site" evidence="23">
    <location>
        <position position="62"/>
    </location>
    <ligand>
        <name>CTP</name>
        <dbReference type="ChEBI" id="CHEBI:37563"/>
        <label>2</label>
    </ligand>
</feature>
<feature type="binding site" evidence="23">
    <location>
        <position position="191"/>
    </location>
    <ligand>
        <name>CTP</name>
        <dbReference type="ChEBI" id="CHEBI:37563"/>
        <label>2</label>
    </ligand>
</feature>
<evidence type="ECO:0007829" key="23">
    <source>
        <dbReference type="PDB" id="8YSU"/>
    </source>
</evidence>
<feature type="binding site" evidence="20">
    <location>
        <position position="117"/>
    </location>
    <ligand>
        <name>UTP</name>
        <dbReference type="ChEBI" id="CHEBI:46398"/>
        <label>2</label>
    </ligand>
</feature>
<evidence type="ECO:0007829" key="14">
    <source>
        <dbReference type="PDB" id="8YSC"/>
    </source>
</evidence>
<feature type="binding site" evidence="20">
    <location>
        <position position="116"/>
    </location>
    <ligand>
        <name>UTP</name>
        <dbReference type="ChEBI" id="CHEBI:46398"/>
        <label>2</label>
    </ligand>
</feature>
<name>A0A345ILN6_9DEIO</name>
<dbReference type="PDB" id="8YSO">
    <property type="method" value="X-ray"/>
    <property type="resolution" value="1.68 A"/>
    <property type="chains" value="A=1-348"/>
</dbReference>
<dbReference type="PDB" id="8YSG">
    <property type="method" value="X-ray"/>
    <property type="resolution" value="2.17 A"/>
    <property type="chains" value="A=1-348"/>
</dbReference>
<feature type="binding site" evidence="21">
    <location>
        <position position="191"/>
    </location>
    <ligand>
        <name>CTP</name>
        <dbReference type="ChEBI" id="CHEBI:37563"/>
        <label>1</label>
    </ligand>
</feature>
<dbReference type="PDB" id="8YSN">
    <property type="method" value="X-ray"/>
    <property type="resolution" value="2.01 A"/>
    <property type="chains" value="A=1-348"/>
</dbReference>
<feature type="binding site" evidence="18">
    <location>
        <position position="116"/>
    </location>
    <ligand>
        <name>UTP</name>
        <dbReference type="ChEBI" id="CHEBI:46398"/>
        <label>1</label>
    </ligand>
</feature>
<dbReference type="PDB" id="8YSL">
    <property type="method" value="X-ray"/>
    <property type="resolution" value="1.98 A"/>
    <property type="chains" value="A=1-348"/>
</dbReference>
<evidence type="ECO:0000256" key="8">
    <source>
        <dbReference type="ARBA" id="ARBA00023118"/>
    </source>
</evidence>
<evidence type="ECO:0007829" key="19">
    <source>
        <dbReference type="PDB" id="8YSK"/>
    </source>
</evidence>
<evidence type="ECO:0000256" key="9">
    <source>
        <dbReference type="ARBA" id="ARBA00044145"/>
    </source>
</evidence>
<evidence type="ECO:0000256" key="1">
    <source>
        <dbReference type="ARBA" id="ARBA00022679"/>
    </source>
</evidence>
<feature type="binding site" evidence="14 22">
    <location>
        <position position="116"/>
    </location>
    <ligand>
        <name>ATP</name>
        <dbReference type="ChEBI" id="CHEBI:30616"/>
        <label>2</label>
    </ligand>
</feature>
<feature type="binding site" evidence="21">
    <location>
        <position position="273"/>
    </location>
    <ligand>
        <name>CTP</name>
        <dbReference type="ChEBI" id="CHEBI:37563"/>
        <label>1</label>
    </ligand>
</feature>
<feature type="binding site" evidence="21">
    <location>
        <position position="62"/>
    </location>
    <ligand>
        <name>CTP</name>
        <dbReference type="ChEBI" id="CHEBI:37563"/>
        <label>1</label>
    </ligand>
</feature>
<keyword evidence="7" id="KW-0546">Nucleotide metabolism</keyword>
<feature type="domain" description="Cyclic GMP-AMP synthase DncV-like nucleotidyltransferase" evidence="11">
    <location>
        <begin position="58"/>
        <end position="133"/>
    </location>
</feature>
<keyword evidence="4 14" id="KW-0547">Nucleotide-binding</keyword>
<dbReference type="GO" id="GO:0016779">
    <property type="term" value="F:nucleotidyltransferase activity"/>
    <property type="evidence" value="ECO:0007669"/>
    <property type="project" value="UniProtKB-KW"/>
</dbReference>
<feature type="binding site" evidence="23">
    <location>
        <position position="118"/>
    </location>
    <ligand>
        <name>CTP</name>
        <dbReference type="ChEBI" id="CHEBI:37563"/>
        <label>3</label>
    </ligand>
</feature>
<feature type="binding site" evidence="18 19">
    <location>
        <position position="191"/>
    </location>
    <ligand>
        <name>UTP</name>
        <dbReference type="ChEBI" id="CHEBI:46398"/>
        <label>3</label>
    </ligand>
</feature>
<dbReference type="PDB" id="8YSJ">
    <property type="method" value="X-ray"/>
    <property type="resolution" value="1.90 A"/>
    <property type="chains" value="A=1-348"/>
</dbReference>
<dbReference type="PDB" id="8YSS">
    <property type="method" value="X-ray"/>
    <property type="resolution" value="1.83 A"/>
    <property type="chains" value="A=1-348"/>
</dbReference>
<dbReference type="AlphaFoldDB" id="A0A345ILN6"/>
<keyword evidence="2" id="KW-0548">Nucleotidyltransferase</keyword>
<feature type="binding site" evidence="17">
    <location>
        <position position="133"/>
    </location>
    <ligand>
        <name>GTP</name>
        <dbReference type="ChEBI" id="CHEBI:37565"/>
        <label>2</label>
    </ligand>
</feature>
<evidence type="ECO:0000313" key="13">
    <source>
        <dbReference type="Proteomes" id="UP000253744"/>
    </source>
</evidence>
<dbReference type="GO" id="GO:0009117">
    <property type="term" value="P:nucleotide metabolic process"/>
    <property type="evidence" value="ECO:0007669"/>
    <property type="project" value="UniProtKB-KW"/>
</dbReference>
<evidence type="ECO:0007829" key="17">
    <source>
        <dbReference type="PDB" id="8YSG"/>
    </source>
</evidence>
<feature type="binding site" evidence="14 15">
    <location>
        <position position="80"/>
    </location>
    <ligand>
        <name>Mg(2+)</name>
        <dbReference type="ChEBI" id="CHEBI:18420"/>
    </ligand>
</feature>
<keyword evidence="5 14" id="KW-0067">ATP-binding</keyword>
<dbReference type="PDB" id="8YSD">
    <property type="method" value="X-ray"/>
    <property type="resolution" value="1.61 A"/>
    <property type="chains" value="A=1-348"/>
</dbReference>
<feature type="binding site" evidence="17">
    <location>
        <position position="191"/>
    </location>
    <ligand>
        <name>GTP</name>
        <dbReference type="ChEBI" id="CHEBI:37565"/>
        <label>1</label>
    </ligand>
</feature>
<evidence type="ECO:0000259" key="11">
    <source>
        <dbReference type="Pfam" id="PF21654"/>
    </source>
</evidence>
<keyword evidence="8" id="KW-0051">Antiviral defense</keyword>
<feature type="binding site" evidence="14 22">
    <location>
        <position position="117"/>
    </location>
    <ligand>
        <name>ATP</name>
        <dbReference type="ChEBI" id="CHEBI:30616"/>
        <label>2</label>
    </ligand>
</feature>
<feature type="binding site" evidence="18">
    <location>
        <position position="117"/>
    </location>
    <ligand>
        <name>UTP</name>
        <dbReference type="ChEBI" id="CHEBI:46398"/>
        <label>1</label>
    </ligand>
</feature>
<feature type="binding site" evidence="16">
    <location>
        <position position="194"/>
    </location>
    <ligand>
        <name>dATP</name>
        <dbReference type="ChEBI" id="CHEBI:61404"/>
        <label>1</label>
    </ligand>
</feature>
<gene>
    <name evidence="12" type="ORF">DVJ83_15700</name>
</gene>
<feature type="binding site" evidence="16">
    <location>
        <position position="147"/>
    </location>
    <ligand>
        <name>dATP</name>
        <dbReference type="ChEBI" id="CHEBI:61404"/>
        <label>2</label>
    </ligand>
</feature>
<evidence type="ECO:0000256" key="10">
    <source>
        <dbReference type="ARBA" id="ARBA00048304"/>
    </source>
</evidence>
<feature type="binding site" evidence="18">
    <location>
        <position position="80"/>
    </location>
    <ligand>
        <name>UTP</name>
        <dbReference type="ChEBI" id="CHEBI:46398"/>
        <label>1</label>
    </ligand>
</feature>
<dbReference type="PDB" id="8YSK">
    <property type="method" value="X-ray"/>
    <property type="resolution" value="1.98 A"/>
    <property type="chains" value="A=1-348"/>
</dbReference>
<feature type="binding site" evidence="14 15">
    <location>
        <position position="78"/>
    </location>
    <ligand>
        <name>Mg(2+)</name>
        <dbReference type="ChEBI" id="CHEBI:18420"/>
    </ligand>
</feature>
<dbReference type="Pfam" id="PF21654">
    <property type="entry name" value="DncV-like_NTFase"/>
    <property type="match status" value="1"/>
</dbReference>
<feature type="binding site" evidence="14 15">
    <location>
        <position position="194"/>
    </location>
    <ligand>
        <name>ATP</name>
        <dbReference type="ChEBI" id="CHEBI:30616"/>
        <label>1</label>
    </ligand>
</feature>
<feature type="binding site" evidence="15">
    <location>
        <position position="117"/>
    </location>
    <ligand>
        <name>ATP</name>
        <dbReference type="ChEBI" id="CHEBI:30616"/>
        <label>3</label>
    </ligand>
</feature>
<feature type="binding site" evidence="20">
    <location>
        <position position="115"/>
    </location>
    <ligand>
        <name>UTP</name>
        <dbReference type="ChEBI" id="CHEBI:46398"/>
        <label>2</label>
    </ligand>
</feature>
<feature type="binding site" evidence="20">
    <location>
        <position position="60"/>
    </location>
    <ligand>
        <name>UTP</name>
        <dbReference type="ChEBI" id="CHEBI:46398"/>
        <label>2</label>
    </ligand>
</feature>
<reference evidence="12 13" key="1">
    <citation type="submission" date="2018-07" db="EMBL/GenBank/DDBJ databases">
        <title>Complete Genome and Methylome Analysis of Deinococcus wulumuqiensis NEB 479.</title>
        <authorList>
            <person name="Fomenkov A."/>
            <person name="Luyten Y."/>
            <person name="Vincze T."/>
            <person name="Anton B.P."/>
            <person name="Clark T."/>
            <person name="Roberts R.J."/>
            <person name="Morgan R.D."/>
        </authorList>
    </citation>
    <scope>NUCLEOTIDE SEQUENCE [LARGE SCALE GENOMIC DNA]</scope>
    <source>
        <strain evidence="12 13">NEB 479</strain>
        <plasmid evidence="13">Plasmid pdrdi</plasmid>
    </source>
</reference>
<dbReference type="PDB" id="8YSE">
    <property type="method" value="X-ray"/>
    <property type="resolution" value="2.19 A"/>
    <property type="chains" value="A=1-348"/>
</dbReference>
<evidence type="ECO:0000256" key="7">
    <source>
        <dbReference type="ARBA" id="ARBA00023080"/>
    </source>
</evidence>
<dbReference type="RefSeq" id="WP_114673266.1">
    <property type="nucleotide sequence ID" value="NZ_CP031163.1"/>
</dbReference>
<keyword evidence="17" id="KW-0342">GTP-binding</keyword>
<feature type="binding site" evidence="23">
    <location>
        <position position="194"/>
    </location>
    <ligand>
        <name>CTP</name>
        <dbReference type="ChEBI" id="CHEBI:37563"/>
        <label>2</label>
    </ligand>
</feature>
<feature type="binding site" evidence="17">
    <location>
        <position position="62"/>
    </location>
    <ligand>
        <name>GTP</name>
        <dbReference type="ChEBI" id="CHEBI:37565"/>
        <label>1</label>
    </ligand>
</feature>
<feature type="binding site" evidence="18">
    <location>
        <position position="118"/>
    </location>
    <ligand>
        <name>UTP</name>
        <dbReference type="ChEBI" id="CHEBI:46398"/>
        <label>1</label>
    </ligand>
</feature>
<evidence type="ECO:0000313" key="12">
    <source>
        <dbReference type="EMBL" id="AXH00609.1"/>
    </source>
</evidence>
<evidence type="ECO:0007829" key="22">
    <source>
        <dbReference type="PDB" id="8YSO"/>
    </source>
</evidence>
<organism evidence="12 13">
    <name type="scientific">Deinococcus wulumuqiensis</name>
    <dbReference type="NCBI Taxonomy" id="980427"/>
    <lineage>
        <taxon>Bacteria</taxon>
        <taxon>Thermotogati</taxon>
        <taxon>Deinococcota</taxon>
        <taxon>Deinococci</taxon>
        <taxon>Deinococcales</taxon>
        <taxon>Deinococcaceae</taxon>
        <taxon>Deinococcus</taxon>
    </lineage>
</organism>
<dbReference type="PDB" id="8YSU">
    <property type="method" value="X-ray"/>
    <property type="resolution" value="1.94 A"/>
    <property type="chains" value="A=1-348"/>
</dbReference>
<feature type="binding site" evidence="17">
    <location>
        <position position="116"/>
    </location>
    <ligand>
        <name>GTP</name>
        <dbReference type="ChEBI" id="CHEBI:37565"/>
        <label>2</label>
    </ligand>
</feature>
<dbReference type="KEGG" id="dwu:DVJ83_15700"/>
<dbReference type="CDD" id="cd05400">
    <property type="entry name" value="NT_2-5OAS_ClassI-CCAase"/>
    <property type="match status" value="1"/>
</dbReference>
<dbReference type="PDB" id="8YSR">
    <property type="method" value="X-ray"/>
    <property type="resolution" value="2.04 A"/>
    <property type="chains" value="A=1-348"/>
</dbReference>
<dbReference type="GO" id="GO:0005525">
    <property type="term" value="F:GTP binding"/>
    <property type="evidence" value="ECO:0007669"/>
    <property type="project" value="UniProtKB-KW"/>
</dbReference>
<protein>
    <recommendedName>
        <fullName evidence="9">Cyclic GMP-AMP synthase</fullName>
    </recommendedName>
</protein>
<feature type="binding site" evidence="19 21">
    <location>
        <position position="80"/>
    </location>
    <ligand>
        <name>Mn(2+)</name>
        <dbReference type="ChEBI" id="CHEBI:29035"/>
    </ligand>
</feature>
<dbReference type="InterPro" id="IPR006116">
    <property type="entry name" value="NT_2-5OAS_ClassI-CCAase"/>
</dbReference>
<keyword evidence="1 12" id="KW-0808">Transferase</keyword>
<feature type="binding site" evidence="18">
    <location>
        <position position="60"/>
    </location>
    <ligand>
        <name>UTP</name>
        <dbReference type="ChEBI" id="CHEBI:46398"/>
        <label>1</label>
    </ligand>
</feature>
<feature type="binding site" evidence="14 22">
    <location>
        <position position="118"/>
    </location>
    <ligand>
        <name>ATP</name>
        <dbReference type="ChEBI" id="CHEBI:30616"/>
        <label>2</label>
    </ligand>
</feature>